<proteinExistence type="predicted"/>
<evidence type="ECO:0000256" key="5">
    <source>
        <dbReference type="SAM" id="Phobius"/>
    </source>
</evidence>
<dbReference type="InterPro" id="IPR015631">
    <property type="entry name" value="CD2/SLAM_rcpt"/>
</dbReference>
<dbReference type="PANTHER" id="PTHR12080:SF82">
    <property type="entry name" value="CARCINOEMBRYONIC ANTIGEN-RELATED CELL ADHESION MOLECULE 21"/>
    <property type="match status" value="1"/>
</dbReference>
<dbReference type="KEGG" id="pgut:117671186"/>
<accession>A0A6P9CU12</accession>
<comment type="subcellular location">
    <subcellularLocation>
        <location evidence="1">Membrane</location>
    </subcellularLocation>
</comment>
<dbReference type="InterPro" id="IPR036179">
    <property type="entry name" value="Ig-like_dom_sf"/>
</dbReference>
<keyword evidence="3 5" id="KW-0472">Membrane</keyword>
<keyword evidence="5" id="KW-1133">Transmembrane helix</keyword>
<evidence type="ECO:0000256" key="6">
    <source>
        <dbReference type="SAM" id="SignalP"/>
    </source>
</evidence>
<feature type="transmembrane region" description="Helical" evidence="5">
    <location>
        <begin position="227"/>
        <end position="251"/>
    </location>
</feature>
<dbReference type="GeneID" id="117671186"/>
<evidence type="ECO:0000313" key="8">
    <source>
        <dbReference type="RefSeq" id="XP_034282881.1"/>
    </source>
</evidence>
<evidence type="ECO:0000256" key="2">
    <source>
        <dbReference type="ARBA" id="ARBA00022729"/>
    </source>
</evidence>
<gene>
    <name evidence="8" type="primary">LOC117671186</name>
</gene>
<keyword evidence="7" id="KW-1185">Reference proteome</keyword>
<reference evidence="8" key="1">
    <citation type="submission" date="2025-08" db="UniProtKB">
        <authorList>
            <consortium name="RefSeq"/>
        </authorList>
    </citation>
    <scope>IDENTIFICATION</scope>
    <source>
        <tissue evidence="8">Blood</tissue>
    </source>
</reference>
<dbReference type="PANTHER" id="PTHR12080">
    <property type="entry name" value="SIGNALING LYMPHOCYTIC ACTIVATION MOLECULE"/>
    <property type="match status" value="1"/>
</dbReference>
<dbReference type="AlphaFoldDB" id="A0A6P9CU12"/>
<evidence type="ECO:0000256" key="3">
    <source>
        <dbReference type="ARBA" id="ARBA00023136"/>
    </source>
</evidence>
<dbReference type="OMA" id="DITWIMP"/>
<keyword evidence="2 6" id="KW-0732">Signal</keyword>
<evidence type="ECO:0000256" key="4">
    <source>
        <dbReference type="ARBA" id="ARBA00023180"/>
    </source>
</evidence>
<dbReference type="InterPro" id="IPR013783">
    <property type="entry name" value="Ig-like_fold"/>
</dbReference>
<protein>
    <submittedName>
        <fullName evidence="8">SLAM family member 9-like</fullName>
    </submittedName>
</protein>
<evidence type="ECO:0000256" key="1">
    <source>
        <dbReference type="ARBA" id="ARBA00004370"/>
    </source>
</evidence>
<dbReference type="InParanoid" id="A0A6P9CU12"/>
<sequence>MQPQNVFWVTLLLFYFQAETSPVQLNGVLGNSITFQINESKPFATISWFRIEKNSKFSTLALVAPKKPCKLLIPLQAFKERVSSTKDCRNLHLSHLNQEDMNRYTANIALTTSEKINEHFDLKVYKHLQSEDLSINCTINRGQTKSLQLNCSVERWNDKLDVQWDVAEGIISRVTHENLLTINYTSRQIFDQEVSCKVENPVSKVSKTMTLKEACSKHKRYVSKKTVVARFIVAGLSMFSGIVVAFTVWLIPCHSRRPWFPCTTFARTAEEAQMDPENPLPPPPQPPG</sequence>
<dbReference type="GO" id="GO:0009897">
    <property type="term" value="C:external side of plasma membrane"/>
    <property type="evidence" value="ECO:0007669"/>
    <property type="project" value="TreeGrafter"/>
</dbReference>
<dbReference type="Gene3D" id="2.60.40.10">
    <property type="entry name" value="Immunoglobulins"/>
    <property type="match status" value="2"/>
</dbReference>
<dbReference type="GO" id="GO:0042110">
    <property type="term" value="P:T cell activation"/>
    <property type="evidence" value="ECO:0007669"/>
    <property type="project" value="TreeGrafter"/>
</dbReference>
<dbReference type="SUPFAM" id="SSF48726">
    <property type="entry name" value="Immunoglobulin"/>
    <property type="match status" value="1"/>
</dbReference>
<dbReference type="Proteomes" id="UP001652622">
    <property type="component" value="Unplaced"/>
</dbReference>
<keyword evidence="4" id="KW-0325">Glycoprotein</keyword>
<feature type="chain" id="PRO_5027567349" evidence="6">
    <location>
        <begin position="21"/>
        <end position="288"/>
    </location>
</feature>
<organism evidence="7 8">
    <name type="scientific">Pantherophis guttatus</name>
    <name type="common">Corn snake</name>
    <name type="synonym">Elaphe guttata</name>
    <dbReference type="NCBI Taxonomy" id="94885"/>
    <lineage>
        <taxon>Eukaryota</taxon>
        <taxon>Metazoa</taxon>
        <taxon>Chordata</taxon>
        <taxon>Craniata</taxon>
        <taxon>Vertebrata</taxon>
        <taxon>Euteleostomi</taxon>
        <taxon>Lepidosauria</taxon>
        <taxon>Squamata</taxon>
        <taxon>Bifurcata</taxon>
        <taxon>Unidentata</taxon>
        <taxon>Episquamata</taxon>
        <taxon>Toxicofera</taxon>
        <taxon>Serpentes</taxon>
        <taxon>Colubroidea</taxon>
        <taxon>Colubridae</taxon>
        <taxon>Colubrinae</taxon>
        <taxon>Pantherophis</taxon>
    </lineage>
</organism>
<feature type="signal peptide" evidence="6">
    <location>
        <begin position="1"/>
        <end position="20"/>
    </location>
</feature>
<keyword evidence="5" id="KW-0812">Transmembrane</keyword>
<dbReference type="RefSeq" id="XP_034282881.1">
    <property type="nucleotide sequence ID" value="XM_034426990.2"/>
</dbReference>
<name>A0A6P9CU12_PANGU</name>
<evidence type="ECO:0000313" key="7">
    <source>
        <dbReference type="Proteomes" id="UP001652622"/>
    </source>
</evidence>